<accession>A0ABM6WA96</accession>
<feature type="domain" description="NADPH-dependent FMN reductase-like" evidence="1">
    <location>
        <begin position="6"/>
        <end position="151"/>
    </location>
</feature>
<reference evidence="2 3" key="1">
    <citation type="submission" date="2018-05" db="EMBL/GenBank/DDBJ databases">
        <title>Chitinophaga sp. nov., isolated from rhizosphere soil of Alhagi.</title>
        <authorList>
            <person name="Liu Y."/>
        </authorList>
    </citation>
    <scope>NUCLEOTIDE SEQUENCE [LARGE SCALE GENOMIC DNA]</scope>
    <source>
        <strain evidence="2 3">T22</strain>
    </source>
</reference>
<evidence type="ECO:0000313" key="3">
    <source>
        <dbReference type="Proteomes" id="UP000246099"/>
    </source>
</evidence>
<dbReference type="PANTHER" id="PTHR30543:SF21">
    <property type="entry name" value="NAD(P)H-DEPENDENT FMN REDUCTASE LOT6"/>
    <property type="match status" value="1"/>
</dbReference>
<organism evidence="2 3">
    <name type="scientific">Chitinophaga alhagiae</name>
    <dbReference type="NCBI Taxonomy" id="2203219"/>
    <lineage>
        <taxon>Bacteria</taxon>
        <taxon>Pseudomonadati</taxon>
        <taxon>Bacteroidota</taxon>
        <taxon>Chitinophagia</taxon>
        <taxon>Chitinophagales</taxon>
        <taxon>Chitinophagaceae</taxon>
        <taxon>Chitinophaga</taxon>
    </lineage>
</organism>
<keyword evidence="3" id="KW-1185">Reference proteome</keyword>
<dbReference type="RefSeq" id="WP_119076626.1">
    <property type="nucleotide sequence ID" value="NZ_CP029600.1"/>
</dbReference>
<sequence>MSTPVHIVGLTGSLRKGSYNTSLLKTAMELLPEGVTAEIADFSNVPLYNADLDVGTRPEPVRAFREVLAGAQAILIVSPEYNYSIPGGLKNAIDWASRGTDAPLLHKPVALMGATQGLWGTVRMQLAFKPVFQFLDMKQVLKPEVMIAQAQGKFDAEGRLTDEKARDLVARLLEALRDLTIQLHK</sequence>
<dbReference type="Gene3D" id="3.40.50.360">
    <property type="match status" value="1"/>
</dbReference>
<proteinExistence type="predicted"/>
<evidence type="ECO:0000313" key="2">
    <source>
        <dbReference type="EMBL" id="AWO00801.1"/>
    </source>
</evidence>
<dbReference type="InterPro" id="IPR005025">
    <property type="entry name" value="FMN_Rdtase-like_dom"/>
</dbReference>
<dbReference type="EMBL" id="CP029600">
    <property type="protein sequence ID" value="AWO00801.1"/>
    <property type="molecule type" value="Genomic_DNA"/>
</dbReference>
<dbReference type="Proteomes" id="UP000246099">
    <property type="component" value="Chromosome"/>
</dbReference>
<gene>
    <name evidence="2" type="ORF">DLD77_03370</name>
</gene>
<dbReference type="InterPro" id="IPR050712">
    <property type="entry name" value="NAD(P)H-dep_reductase"/>
</dbReference>
<protein>
    <submittedName>
        <fullName evidence="2">NAD(P)H-dependent oxidoreductase</fullName>
    </submittedName>
</protein>
<name>A0ABM6WA96_9BACT</name>
<dbReference type="InterPro" id="IPR029039">
    <property type="entry name" value="Flavoprotein-like_sf"/>
</dbReference>
<dbReference type="SUPFAM" id="SSF52218">
    <property type="entry name" value="Flavoproteins"/>
    <property type="match status" value="1"/>
</dbReference>
<dbReference type="Pfam" id="PF03358">
    <property type="entry name" value="FMN_red"/>
    <property type="match status" value="1"/>
</dbReference>
<evidence type="ECO:0000259" key="1">
    <source>
        <dbReference type="Pfam" id="PF03358"/>
    </source>
</evidence>
<dbReference type="PANTHER" id="PTHR30543">
    <property type="entry name" value="CHROMATE REDUCTASE"/>
    <property type="match status" value="1"/>
</dbReference>